<name>A0A0E9N3V3_9BACT</name>
<dbReference type="EMBL" id="BBWV01000003">
    <property type="protein sequence ID" value="GAO44494.1"/>
    <property type="molecule type" value="Genomic_DNA"/>
</dbReference>
<reference evidence="2 3" key="1">
    <citation type="submission" date="2015-04" db="EMBL/GenBank/DDBJ databases">
        <title>Whole genome shotgun sequence of Flavihumibacter petaseus NBRC 106054.</title>
        <authorList>
            <person name="Miyazawa S."/>
            <person name="Hosoyama A."/>
            <person name="Hashimoto M."/>
            <person name="Noguchi M."/>
            <person name="Tsuchikane K."/>
            <person name="Ohji S."/>
            <person name="Yamazoe A."/>
            <person name="Ichikawa N."/>
            <person name="Kimura A."/>
            <person name="Fujita N."/>
        </authorList>
    </citation>
    <scope>NUCLEOTIDE SEQUENCE [LARGE SCALE GENOMIC DNA]</scope>
    <source>
        <strain evidence="2 3">NBRC 106054</strain>
    </source>
</reference>
<accession>A0A0E9N3V3</accession>
<proteinExistence type="predicted"/>
<sequence>MKPKKMKQHASAIATALLLVGGLAVAEVFAQKDFAAINARKFKTVDPALLAMNNPASATAVEKSPVGNSVYTLNSKMAKKFSRNFPKAVNATWYQDGKLTRFFFQENGVITRTTLDKSGDVLNTIRYYGAEKLPSSVISQVKDAYKGYHMEQVTEISTVDGKAYIINMKGIDDWLQLRYVDGEMSEYGKFTY</sequence>
<dbReference type="SUPFAM" id="SSF160574">
    <property type="entry name" value="BT0923-like"/>
    <property type="match status" value="1"/>
</dbReference>
<evidence type="ECO:0000313" key="3">
    <source>
        <dbReference type="Proteomes" id="UP000033121"/>
    </source>
</evidence>
<protein>
    <recommendedName>
        <fullName evidence="4">Beta-lactamase-inhibitor-like PepSY-like domain-containing protein</fullName>
    </recommendedName>
</protein>
<comment type="caution">
    <text evidence="2">The sequence shown here is derived from an EMBL/GenBank/DDBJ whole genome shotgun (WGS) entry which is preliminary data.</text>
</comment>
<keyword evidence="3" id="KW-1185">Reference proteome</keyword>
<dbReference type="AlphaFoldDB" id="A0A0E9N3V3"/>
<feature type="signal peptide" evidence="1">
    <location>
        <begin position="1"/>
        <end position="26"/>
    </location>
</feature>
<evidence type="ECO:0000256" key="1">
    <source>
        <dbReference type="SAM" id="SignalP"/>
    </source>
</evidence>
<dbReference type="Proteomes" id="UP000033121">
    <property type="component" value="Unassembled WGS sequence"/>
</dbReference>
<keyword evidence="1" id="KW-0732">Signal</keyword>
<organism evidence="2 3">
    <name type="scientific">Flavihumibacter petaseus NBRC 106054</name>
    <dbReference type="NCBI Taxonomy" id="1220578"/>
    <lineage>
        <taxon>Bacteria</taxon>
        <taxon>Pseudomonadati</taxon>
        <taxon>Bacteroidota</taxon>
        <taxon>Chitinophagia</taxon>
        <taxon>Chitinophagales</taxon>
        <taxon>Chitinophagaceae</taxon>
        <taxon>Flavihumibacter</taxon>
    </lineage>
</organism>
<evidence type="ECO:0000313" key="2">
    <source>
        <dbReference type="EMBL" id="GAO44494.1"/>
    </source>
</evidence>
<gene>
    <name evidence="2" type="ORF">FPE01S_03_05310</name>
</gene>
<dbReference type="Gene3D" id="3.10.450.360">
    <property type="match status" value="1"/>
</dbReference>
<evidence type="ECO:0008006" key="4">
    <source>
        <dbReference type="Google" id="ProtNLM"/>
    </source>
</evidence>
<dbReference type="STRING" id="1220578.FPE01S_03_05310"/>
<feature type="chain" id="PRO_5002430214" description="Beta-lactamase-inhibitor-like PepSY-like domain-containing protein" evidence="1">
    <location>
        <begin position="27"/>
        <end position="192"/>
    </location>
</feature>